<keyword evidence="2" id="KW-1185">Reference proteome</keyword>
<reference evidence="1 2" key="1">
    <citation type="submission" date="2020-08" db="EMBL/GenBank/DDBJ databases">
        <title>Genome sequence of Sphingomonas rhizophila KACC 19189T.</title>
        <authorList>
            <person name="Hyun D.-W."/>
            <person name="Bae J.-W."/>
        </authorList>
    </citation>
    <scope>NUCLEOTIDE SEQUENCE [LARGE SCALE GENOMIC DNA]</scope>
    <source>
        <strain evidence="1 2">KACC 19189</strain>
    </source>
</reference>
<gene>
    <name evidence="1" type="ORF">H9L12_11365</name>
</gene>
<evidence type="ECO:0000313" key="2">
    <source>
        <dbReference type="Proteomes" id="UP000515955"/>
    </source>
</evidence>
<name>A0A7G9SAF0_9SPHN</name>
<dbReference type="RefSeq" id="WP_187541824.1">
    <property type="nucleotide sequence ID" value="NZ_CP060717.1"/>
</dbReference>
<dbReference type="KEGG" id="srhi:H9L12_11365"/>
<evidence type="ECO:0000313" key="1">
    <source>
        <dbReference type="EMBL" id="QNN64825.1"/>
    </source>
</evidence>
<accession>A0A7G9SAF0</accession>
<organism evidence="1 2">
    <name type="scientific">Sphingomonas rhizophila</name>
    <dbReference type="NCBI Taxonomy" id="2071607"/>
    <lineage>
        <taxon>Bacteria</taxon>
        <taxon>Pseudomonadati</taxon>
        <taxon>Pseudomonadota</taxon>
        <taxon>Alphaproteobacteria</taxon>
        <taxon>Sphingomonadales</taxon>
        <taxon>Sphingomonadaceae</taxon>
        <taxon>Sphingomonas</taxon>
    </lineage>
</organism>
<dbReference type="EMBL" id="CP060717">
    <property type="protein sequence ID" value="QNN64825.1"/>
    <property type="molecule type" value="Genomic_DNA"/>
</dbReference>
<dbReference type="AlphaFoldDB" id="A0A7G9SAF0"/>
<sequence length="235" mass="24335">MALSLIPTQSFAQQFGATAEAVAKAKNAGPVWPYDSLVVHDRHEGTAAAAASAKLTYQYSSPCAETPWIFCPNTATTEARAHASLATGTVGAYANAGDIENAEPTANASWYDVIVFDFNGESAFIEFSYWITGSFTYPGPGAQGSSAYWSLGFSGDGAYVSAFADLRPDPDFNAGSVTINGDTINISGPAALAGFSAGIFVKPGTPYGISAGISAFRDADFGGTGTFRFSALPKV</sequence>
<protein>
    <submittedName>
        <fullName evidence="1">Uncharacterized protein</fullName>
    </submittedName>
</protein>
<proteinExistence type="predicted"/>
<dbReference type="Proteomes" id="UP000515955">
    <property type="component" value="Chromosome"/>
</dbReference>